<accession>A0AAE2SC04</accession>
<dbReference type="EMBL" id="JAENIG010000005">
    <property type="protein sequence ID" value="MBK1855083.1"/>
    <property type="molecule type" value="Genomic_DNA"/>
</dbReference>
<dbReference type="RefSeq" id="WP_309489694.1">
    <property type="nucleotide sequence ID" value="NZ_JAENIG010000005.1"/>
</dbReference>
<reference evidence="1" key="1">
    <citation type="submission" date="2021-01" db="EMBL/GenBank/DDBJ databases">
        <title>Modified the classification status of verrucomicrobia.</title>
        <authorList>
            <person name="Feng X."/>
        </authorList>
    </citation>
    <scope>NUCLEOTIDE SEQUENCE</scope>
    <source>
        <strain evidence="1">5K15</strain>
    </source>
</reference>
<protein>
    <recommendedName>
        <fullName evidence="3">Glycosyl hydrolase family 67</fullName>
    </recommendedName>
</protein>
<dbReference type="InterPro" id="IPR017853">
    <property type="entry name" value="GH"/>
</dbReference>
<keyword evidence="2" id="KW-1185">Reference proteome</keyword>
<gene>
    <name evidence="1" type="ORF">JIN83_08935</name>
</gene>
<sequence length="575" mass="67195">MPATHLPSQGLFLIDGIGPFFRATKSSRINWSKIPFTDLPEDDAFWERLREEFTTLADRVKSLGFNAVTLDDLAHLTEHPFHDEPTNRRIRFLVGQFQPLIEILRQRGLQPWITSDILCLTEAAAEQTGRSHQARTDFYLDSVQRFLKTFPTVEGLILRIGESDGLDVKDPLRSELHLRTPKQTNQFLRALLPVTDRSRTKVMLRTWTVGAHRIGDLIWHRGRLSDTLKGITSPNFILSMKPGESDFFRHIPLNKAFFNYSGPKILELQARREYEGAGEFPSYTGFQNQAFQNELVDCENLLGVSVWCQTGGWHRFTRLTFLDPEGLWNELNVQSAIDVFKYMLTPEQSLARVVGNRDAAAAAELMAHSDYIINELYYIPEFARLKLFFRRVRIPPLLHIYWDSLFFHAPIRKLLRHFVSDHDAAVRQAEGAMKRFPRMTELCQQLNWPVDDIRFMRDTCQMITLARKYYFSAYDPELVKQIKQEKDRYKEQWPASKRARYRIKTNFKPSVIKRRSLVWGSRLLLRKKRGYRPILDHLFTLNMLSLLYGLFKNRSQKSMPKFIKKSAMGIDSLFR</sequence>
<comment type="caution">
    <text evidence="1">The sequence shown here is derived from an EMBL/GenBank/DDBJ whole genome shotgun (WGS) entry which is preliminary data.</text>
</comment>
<evidence type="ECO:0000313" key="2">
    <source>
        <dbReference type="Proteomes" id="UP000634206"/>
    </source>
</evidence>
<dbReference type="Proteomes" id="UP000634206">
    <property type="component" value="Unassembled WGS sequence"/>
</dbReference>
<proteinExistence type="predicted"/>
<organism evidence="1 2">
    <name type="scientific">Oceaniferula flava</name>
    <dbReference type="NCBI Taxonomy" id="2800421"/>
    <lineage>
        <taxon>Bacteria</taxon>
        <taxon>Pseudomonadati</taxon>
        <taxon>Verrucomicrobiota</taxon>
        <taxon>Verrucomicrobiia</taxon>
        <taxon>Verrucomicrobiales</taxon>
        <taxon>Verrucomicrobiaceae</taxon>
        <taxon>Oceaniferula</taxon>
    </lineage>
</organism>
<evidence type="ECO:0000313" key="1">
    <source>
        <dbReference type="EMBL" id="MBK1855083.1"/>
    </source>
</evidence>
<name>A0AAE2SC04_9BACT</name>
<dbReference type="SUPFAM" id="SSF51445">
    <property type="entry name" value="(Trans)glycosidases"/>
    <property type="match status" value="1"/>
</dbReference>
<evidence type="ECO:0008006" key="3">
    <source>
        <dbReference type="Google" id="ProtNLM"/>
    </source>
</evidence>
<dbReference type="AlphaFoldDB" id="A0AAE2SC04"/>